<evidence type="ECO:0000256" key="1">
    <source>
        <dbReference type="ARBA" id="ARBA00004496"/>
    </source>
</evidence>
<evidence type="ECO:0000313" key="8">
    <source>
        <dbReference type="EMBL" id="GCB60611.1"/>
    </source>
</evidence>
<dbReference type="Proteomes" id="UP000288216">
    <property type="component" value="Unassembled WGS sequence"/>
</dbReference>
<feature type="region of interest" description="Disordered" evidence="5">
    <location>
        <begin position="370"/>
        <end position="424"/>
    </location>
</feature>
<dbReference type="FunFam" id="2.30.29.30:FF:000197">
    <property type="entry name" value="obscurin isoform X5"/>
    <property type="match status" value="1"/>
</dbReference>
<dbReference type="SMART" id="SM00409">
    <property type="entry name" value="IG"/>
    <property type="match status" value="1"/>
</dbReference>
<dbReference type="SUPFAM" id="SSF48726">
    <property type="entry name" value="Immunoglobulin"/>
    <property type="match status" value="1"/>
</dbReference>
<gene>
    <name evidence="8" type="ORF">scyTo_0012772</name>
</gene>
<dbReference type="PROSITE" id="PS50003">
    <property type="entry name" value="PH_DOMAIN"/>
    <property type="match status" value="1"/>
</dbReference>
<evidence type="ECO:0000256" key="2">
    <source>
        <dbReference type="ARBA" id="ARBA00022490"/>
    </source>
</evidence>
<dbReference type="CDD" id="cd20971">
    <property type="entry name" value="IgI_1_Titin-A168_like"/>
    <property type="match status" value="1"/>
</dbReference>
<feature type="domain" description="Ig-like" evidence="7">
    <location>
        <begin position="175"/>
        <end position="258"/>
    </location>
</feature>
<dbReference type="Pfam" id="PF07679">
    <property type="entry name" value="I-set"/>
    <property type="match status" value="1"/>
</dbReference>
<dbReference type="InterPro" id="IPR013783">
    <property type="entry name" value="Ig-like_fold"/>
</dbReference>
<dbReference type="InterPro" id="IPR013098">
    <property type="entry name" value="Ig_I-set"/>
</dbReference>
<dbReference type="InterPro" id="IPR011993">
    <property type="entry name" value="PH-like_dom_sf"/>
</dbReference>
<dbReference type="InterPro" id="IPR055251">
    <property type="entry name" value="SOS1_NGEF_PH"/>
</dbReference>
<dbReference type="Pfam" id="PF22697">
    <property type="entry name" value="SOS1_NGEF_PH"/>
    <property type="match status" value="1"/>
</dbReference>
<dbReference type="InterPro" id="IPR050958">
    <property type="entry name" value="Cell_Adh-Cytoskel_Orgn"/>
</dbReference>
<keyword evidence="4" id="KW-1015">Disulfide bond</keyword>
<dbReference type="GO" id="GO:0008046">
    <property type="term" value="F:axon guidance receptor activity"/>
    <property type="evidence" value="ECO:0007669"/>
    <property type="project" value="TreeGrafter"/>
</dbReference>
<feature type="compositionally biased region" description="Basic and acidic residues" evidence="5">
    <location>
        <begin position="959"/>
        <end position="968"/>
    </location>
</feature>
<dbReference type="SUPFAM" id="SSF50729">
    <property type="entry name" value="PH domain-like"/>
    <property type="match status" value="1"/>
</dbReference>
<feature type="domain" description="PH" evidence="6">
    <location>
        <begin position="56"/>
        <end position="165"/>
    </location>
</feature>
<dbReference type="PROSITE" id="PS50835">
    <property type="entry name" value="IG_LIKE"/>
    <property type="match status" value="1"/>
</dbReference>
<dbReference type="InterPro" id="IPR001849">
    <property type="entry name" value="PH_domain"/>
</dbReference>
<dbReference type="PANTHER" id="PTHR45080">
    <property type="entry name" value="CONTACTIN 5"/>
    <property type="match status" value="1"/>
</dbReference>
<dbReference type="GO" id="GO:0030424">
    <property type="term" value="C:axon"/>
    <property type="evidence" value="ECO:0007669"/>
    <property type="project" value="TreeGrafter"/>
</dbReference>
<dbReference type="SMART" id="SM00233">
    <property type="entry name" value="PH"/>
    <property type="match status" value="1"/>
</dbReference>
<feature type="region of interest" description="Disordered" evidence="5">
    <location>
        <begin position="938"/>
        <end position="968"/>
    </location>
</feature>
<evidence type="ECO:0000259" key="7">
    <source>
        <dbReference type="PROSITE" id="PS50835"/>
    </source>
</evidence>
<dbReference type="STRING" id="75743.A0A401NIA8"/>
<accession>A0A401NIA8</accession>
<proteinExistence type="predicted"/>
<reference evidence="8 9" key="1">
    <citation type="journal article" date="2018" name="Nat. Ecol. Evol.">
        <title>Shark genomes provide insights into elasmobranch evolution and the origin of vertebrates.</title>
        <authorList>
            <person name="Hara Y"/>
            <person name="Yamaguchi K"/>
            <person name="Onimaru K"/>
            <person name="Kadota M"/>
            <person name="Koyanagi M"/>
            <person name="Keeley SD"/>
            <person name="Tatsumi K"/>
            <person name="Tanaka K"/>
            <person name="Motone F"/>
            <person name="Kageyama Y"/>
            <person name="Nozu R"/>
            <person name="Adachi N"/>
            <person name="Nishimura O"/>
            <person name="Nakagawa R"/>
            <person name="Tanegashima C"/>
            <person name="Kiyatake I"/>
            <person name="Matsumoto R"/>
            <person name="Murakumo K"/>
            <person name="Nishida K"/>
            <person name="Terakita A"/>
            <person name="Kuratani S"/>
            <person name="Sato K"/>
            <person name="Hyodo S Kuraku.S."/>
        </authorList>
    </citation>
    <scope>NUCLEOTIDE SEQUENCE [LARGE SCALE GENOMIC DNA]</scope>
</reference>
<keyword evidence="3" id="KW-0732">Signal</keyword>
<dbReference type="FunFam" id="2.60.40.10:FF:000380">
    <property type="entry name" value="obscurin isoform X3"/>
    <property type="match status" value="1"/>
</dbReference>
<dbReference type="GO" id="GO:0007156">
    <property type="term" value="P:homophilic cell adhesion via plasma membrane adhesion molecules"/>
    <property type="evidence" value="ECO:0007669"/>
    <property type="project" value="TreeGrafter"/>
</dbReference>
<sequence length="1074" mass="121450">MCPFQELIRNKARNNKNCALLEEAYAIVSALPKRADNNLHVSMIENYPGTLESLGDPIRQGHFIVWEGAPGARLSWKGHKRIVFLFKNHLLICKQKRDSRTDSQCYIFKNLMKLSNVDVNDFVEGDERSFEIWHEREDSVRKYTLQARTVNIKISWVKDISGIQQCFSLPAWNPPEFVEKLADCTAEMGQTVKLACLVIGNPKPIVTWYKDGKPVEVDPHHIIIEDEDGSCTLILDTLTTADSGQYMCYAASTAGNASTLGKILIQVSPRFVSRLRNSPFVENEDTQFACTVEAAPVPQIKLLPPFKPSQFVTNKLGTARDVAELYLQAPVLIPERKGSQVVMIEVTEQETKVPKKTIIIEETITTVVKSPKVKRRRSSSTSPARSPRPQETIPEIPFSARPKKPTPKFQSEPRQTPMKKPPIPAVMITEPEEQGATARHIFVETTEQKPSWIEVEEVIEFKVTQSTKPERKRSASPSTRTLSEQRQVRHRSSSPRPKRLLKGDPNINNSNNNLVEQMRSSISEENLNNVDVQSLVCEPDTTTEIEPITSDDINPDCIFDYFADTSDEASAHALNKYNIQPNVTEDQCKANTQLLEVETPLVAHVGETIMLSFETPEPMDDEHLSIKNLPDIKTASPLAVVDLPLDISDDEIEDFKAEHEEEIHTEDEHVIIDEPPEPSNDDLINRDTKILTHNGKLLTLEDLEDYIPAQGETYKCEDSVDQDFPSTVDSNEPCEISVLQAEINEPTIGKPVLLNVGRPVVPKMKPSYLHQFGDQRPGGSVVDIALENTGARTRMIQVRIPSSEYVMQSSKADTNRHTSQENPFPEFEFASTYQKSKRKSVTFSEINLNDEDGISPLATEYNQPLANREDDEEEKEPYCSNKETTTPLGLEEAIVHEGSEKEIALNKVADSPVFYMALPQDSRVLAALPQQFAEQMKPLEIDKPFKPETSDSETSNDDGQARPEKDLENENIRCVTVKKLREIQFSPTTFRRKTFEAHLNVTEQNIFTRVLSDRVGNREEEMHMLPEIKRHYMVHLESYPIHLAAQECPGDMNKLQYCGIVAWSYWPVFSINQA</sequence>
<evidence type="ECO:0000256" key="5">
    <source>
        <dbReference type="SAM" id="MobiDB-lite"/>
    </source>
</evidence>
<dbReference type="EMBL" id="BFAA01006275">
    <property type="protein sequence ID" value="GCB60611.1"/>
    <property type="molecule type" value="Genomic_DNA"/>
</dbReference>
<evidence type="ECO:0000259" key="6">
    <source>
        <dbReference type="PROSITE" id="PS50003"/>
    </source>
</evidence>
<dbReference type="GO" id="GO:0005886">
    <property type="term" value="C:plasma membrane"/>
    <property type="evidence" value="ECO:0007669"/>
    <property type="project" value="TreeGrafter"/>
</dbReference>
<protein>
    <recommendedName>
        <fullName evidence="10">Ig-like domain-containing protein</fullName>
    </recommendedName>
</protein>
<keyword evidence="2" id="KW-0963">Cytoplasm</keyword>
<evidence type="ECO:0000313" key="9">
    <source>
        <dbReference type="Proteomes" id="UP000288216"/>
    </source>
</evidence>
<feature type="region of interest" description="Disordered" evidence="5">
    <location>
        <begin position="865"/>
        <end position="884"/>
    </location>
</feature>
<dbReference type="OrthoDB" id="10072266at2759"/>
<dbReference type="Gene3D" id="2.60.40.10">
    <property type="entry name" value="Immunoglobulins"/>
    <property type="match status" value="1"/>
</dbReference>
<dbReference type="Gene3D" id="2.30.29.30">
    <property type="entry name" value="Pleckstrin-homology domain (PH domain)/Phosphotyrosine-binding domain (PTB)"/>
    <property type="match status" value="1"/>
</dbReference>
<evidence type="ECO:0008006" key="10">
    <source>
        <dbReference type="Google" id="ProtNLM"/>
    </source>
</evidence>
<keyword evidence="9" id="KW-1185">Reference proteome</keyword>
<comment type="subcellular location">
    <subcellularLocation>
        <location evidence="1">Cytoplasm</location>
    </subcellularLocation>
</comment>
<evidence type="ECO:0000256" key="4">
    <source>
        <dbReference type="ARBA" id="ARBA00023157"/>
    </source>
</evidence>
<dbReference type="AlphaFoldDB" id="A0A401NIA8"/>
<dbReference type="InterPro" id="IPR007110">
    <property type="entry name" value="Ig-like_dom"/>
</dbReference>
<feature type="region of interest" description="Disordered" evidence="5">
    <location>
        <begin position="464"/>
        <end position="512"/>
    </location>
</feature>
<dbReference type="InterPro" id="IPR003599">
    <property type="entry name" value="Ig_sub"/>
</dbReference>
<dbReference type="GO" id="GO:0050808">
    <property type="term" value="P:synapse organization"/>
    <property type="evidence" value="ECO:0007669"/>
    <property type="project" value="TreeGrafter"/>
</dbReference>
<dbReference type="GO" id="GO:0043025">
    <property type="term" value="C:neuronal cell body"/>
    <property type="evidence" value="ECO:0007669"/>
    <property type="project" value="TreeGrafter"/>
</dbReference>
<dbReference type="SMART" id="SM00408">
    <property type="entry name" value="IGc2"/>
    <property type="match status" value="1"/>
</dbReference>
<comment type="caution">
    <text evidence="8">The sequence shown here is derived from an EMBL/GenBank/DDBJ whole genome shotgun (WGS) entry which is preliminary data.</text>
</comment>
<name>A0A401NIA8_SCYTO</name>
<evidence type="ECO:0000256" key="3">
    <source>
        <dbReference type="ARBA" id="ARBA00022729"/>
    </source>
</evidence>
<feature type="compositionally biased region" description="Low complexity" evidence="5">
    <location>
        <begin position="379"/>
        <end position="389"/>
    </location>
</feature>
<dbReference type="PANTHER" id="PTHR45080:SF8">
    <property type="entry name" value="IG-LIKE DOMAIN-CONTAINING PROTEIN"/>
    <property type="match status" value="1"/>
</dbReference>
<dbReference type="InterPro" id="IPR036179">
    <property type="entry name" value="Ig-like_dom_sf"/>
</dbReference>
<feature type="compositionally biased region" description="Polar residues" evidence="5">
    <location>
        <begin position="475"/>
        <end position="485"/>
    </location>
</feature>
<dbReference type="GO" id="GO:0005737">
    <property type="term" value="C:cytoplasm"/>
    <property type="evidence" value="ECO:0007669"/>
    <property type="project" value="UniProtKB-SubCell"/>
</dbReference>
<dbReference type="InterPro" id="IPR003598">
    <property type="entry name" value="Ig_sub2"/>
</dbReference>
<organism evidence="8 9">
    <name type="scientific">Scyliorhinus torazame</name>
    <name type="common">Cloudy catshark</name>
    <name type="synonym">Catulus torazame</name>
    <dbReference type="NCBI Taxonomy" id="75743"/>
    <lineage>
        <taxon>Eukaryota</taxon>
        <taxon>Metazoa</taxon>
        <taxon>Chordata</taxon>
        <taxon>Craniata</taxon>
        <taxon>Vertebrata</taxon>
        <taxon>Chondrichthyes</taxon>
        <taxon>Elasmobranchii</taxon>
        <taxon>Galeomorphii</taxon>
        <taxon>Galeoidea</taxon>
        <taxon>Carcharhiniformes</taxon>
        <taxon>Scyliorhinidae</taxon>
        <taxon>Scyliorhinus</taxon>
    </lineage>
</organism>
<feature type="compositionally biased region" description="Basic residues" evidence="5">
    <location>
        <begin position="488"/>
        <end position="500"/>
    </location>
</feature>
<feature type="compositionally biased region" description="Basic and acidic residues" evidence="5">
    <location>
        <begin position="938"/>
        <end position="949"/>
    </location>
</feature>